<dbReference type="GO" id="GO:0006952">
    <property type="term" value="P:defense response"/>
    <property type="evidence" value="ECO:0007669"/>
    <property type="project" value="InterPro"/>
</dbReference>
<dbReference type="FunFam" id="3.30.530.20:FF:000033">
    <property type="entry name" value="S-norcoclaurine synthase"/>
    <property type="match status" value="1"/>
</dbReference>
<sequence>MDGQLSHELELNVPASEAWEFYSTLKLAKLVEEQFDFIEKAEVLEGDGGVGTIIGLTFAPGIPGPVGYKEKFTKLDNENRVKEAEVVEGGYLDLGFTLYRVRFEVIEKGEDSSIIRNTIEYTVKEEAAANASFVSIEPLADIAELVKNHLAKNKTS</sequence>
<accession>A0A7J7CMK0</accession>
<dbReference type="Proteomes" id="UP000593562">
    <property type="component" value="Unassembled WGS sequence"/>
</dbReference>
<dbReference type="GO" id="GO:0009820">
    <property type="term" value="P:alkaloid metabolic process"/>
    <property type="evidence" value="ECO:0007669"/>
    <property type="project" value="UniProtKB-KW"/>
</dbReference>
<name>A0A7J7CMK0_TRIWF</name>
<feature type="domain" description="Bet v I/Major latex protein" evidence="3">
    <location>
        <begin position="3"/>
        <end position="151"/>
    </location>
</feature>
<dbReference type="Pfam" id="PF00407">
    <property type="entry name" value="Bet_v_1"/>
    <property type="match status" value="1"/>
</dbReference>
<dbReference type="EMBL" id="JAAARO010000015">
    <property type="protein sequence ID" value="KAF5735317.1"/>
    <property type="molecule type" value="Genomic_DNA"/>
</dbReference>
<dbReference type="InterPro" id="IPR023393">
    <property type="entry name" value="START-like_dom_sf"/>
</dbReference>
<evidence type="ECO:0000259" key="3">
    <source>
        <dbReference type="Pfam" id="PF00407"/>
    </source>
</evidence>
<evidence type="ECO:0000313" key="4">
    <source>
        <dbReference type="EMBL" id="KAF5735317.1"/>
    </source>
</evidence>
<dbReference type="GO" id="GO:0009738">
    <property type="term" value="P:abscisic acid-activated signaling pathway"/>
    <property type="evidence" value="ECO:0007669"/>
    <property type="project" value="TreeGrafter"/>
</dbReference>
<keyword evidence="2" id="KW-0017">Alkaloid metabolism</keyword>
<dbReference type="PANTHER" id="PTHR31213">
    <property type="entry name" value="OS08G0374000 PROTEIN-RELATED"/>
    <property type="match status" value="1"/>
</dbReference>
<evidence type="ECO:0000256" key="1">
    <source>
        <dbReference type="ARBA" id="ARBA00009744"/>
    </source>
</evidence>
<evidence type="ECO:0000313" key="5">
    <source>
        <dbReference type="Proteomes" id="UP000593562"/>
    </source>
</evidence>
<evidence type="ECO:0000256" key="2">
    <source>
        <dbReference type="ARBA" id="ARBA00022589"/>
    </source>
</evidence>
<gene>
    <name evidence="4" type="ORF">HS088_TW15G00819</name>
</gene>
<dbReference type="SUPFAM" id="SSF55961">
    <property type="entry name" value="Bet v1-like"/>
    <property type="match status" value="1"/>
</dbReference>
<dbReference type="InParanoid" id="A0A7J7CMK0"/>
<protein>
    <submittedName>
        <fullName evidence="4">S-norcoclaurine synthase</fullName>
    </submittedName>
</protein>
<dbReference type="InterPro" id="IPR000916">
    <property type="entry name" value="Bet_v_I/MLP"/>
</dbReference>
<comment type="caution">
    <text evidence="4">The sequence shown here is derived from an EMBL/GenBank/DDBJ whole genome shotgun (WGS) entry which is preliminary data.</text>
</comment>
<dbReference type="Gene3D" id="3.30.530.20">
    <property type="match status" value="1"/>
</dbReference>
<dbReference type="GO" id="GO:0038023">
    <property type="term" value="F:signaling receptor activity"/>
    <property type="evidence" value="ECO:0007669"/>
    <property type="project" value="TreeGrafter"/>
</dbReference>
<dbReference type="GO" id="GO:0005737">
    <property type="term" value="C:cytoplasm"/>
    <property type="evidence" value="ECO:0007669"/>
    <property type="project" value="TreeGrafter"/>
</dbReference>
<dbReference type="GO" id="GO:0010427">
    <property type="term" value="F:abscisic acid binding"/>
    <property type="evidence" value="ECO:0007669"/>
    <property type="project" value="TreeGrafter"/>
</dbReference>
<dbReference type="AlphaFoldDB" id="A0A7J7CMK0"/>
<organism evidence="4 5">
    <name type="scientific">Tripterygium wilfordii</name>
    <name type="common">Thunder God vine</name>
    <dbReference type="NCBI Taxonomy" id="458696"/>
    <lineage>
        <taxon>Eukaryota</taxon>
        <taxon>Viridiplantae</taxon>
        <taxon>Streptophyta</taxon>
        <taxon>Embryophyta</taxon>
        <taxon>Tracheophyta</taxon>
        <taxon>Spermatophyta</taxon>
        <taxon>Magnoliopsida</taxon>
        <taxon>eudicotyledons</taxon>
        <taxon>Gunneridae</taxon>
        <taxon>Pentapetalae</taxon>
        <taxon>rosids</taxon>
        <taxon>fabids</taxon>
        <taxon>Celastrales</taxon>
        <taxon>Celastraceae</taxon>
        <taxon>Tripterygium</taxon>
    </lineage>
</organism>
<reference evidence="4 5" key="1">
    <citation type="journal article" date="2020" name="Nat. Commun.">
        <title>Genome of Tripterygium wilfordii and identification of cytochrome P450 involved in triptolide biosynthesis.</title>
        <authorList>
            <person name="Tu L."/>
            <person name="Su P."/>
            <person name="Zhang Z."/>
            <person name="Gao L."/>
            <person name="Wang J."/>
            <person name="Hu T."/>
            <person name="Zhou J."/>
            <person name="Zhang Y."/>
            <person name="Zhao Y."/>
            <person name="Liu Y."/>
            <person name="Song Y."/>
            <person name="Tong Y."/>
            <person name="Lu Y."/>
            <person name="Yang J."/>
            <person name="Xu C."/>
            <person name="Jia M."/>
            <person name="Peters R.J."/>
            <person name="Huang L."/>
            <person name="Gao W."/>
        </authorList>
    </citation>
    <scope>NUCLEOTIDE SEQUENCE [LARGE SCALE GENOMIC DNA]</scope>
    <source>
        <strain evidence="5">cv. XIE 37</strain>
        <tissue evidence="4">Leaf</tissue>
    </source>
</reference>
<dbReference type="OrthoDB" id="1879545at2759"/>
<dbReference type="GO" id="GO:0005634">
    <property type="term" value="C:nucleus"/>
    <property type="evidence" value="ECO:0007669"/>
    <property type="project" value="TreeGrafter"/>
</dbReference>
<dbReference type="CDD" id="cd07816">
    <property type="entry name" value="Bet_v1-like"/>
    <property type="match status" value="1"/>
</dbReference>
<dbReference type="InterPro" id="IPR050279">
    <property type="entry name" value="Plant_def-hormone_signal"/>
</dbReference>
<dbReference type="PANTHER" id="PTHR31213:SF19">
    <property type="entry name" value="BET V I_MAJOR LATEX PROTEIN DOMAIN-CONTAINING PROTEIN"/>
    <property type="match status" value="1"/>
</dbReference>
<proteinExistence type="inferred from homology"/>
<keyword evidence="5" id="KW-1185">Reference proteome</keyword>
<comment type="similarity">
    <text evidence="1">Belongs to the BetVI family.</text>
</comment>
<dbReference type="GO" id="GO:0004864">
    <property type="term" value="F:protein phosphatase inhibitor activity"/>
    <property type="evidence" value="ECO:0007669"/>
    <property type="project" value="TreeGrafter"/>
</dbReference>